<evidence type="ECO:0000259" key="2">
    <source>
        <dbReference type="PROSITE" id="PS51186"/>
    </source>
</evidence>
<evidence type="ECO:0000313" key="3">
    <source>
        <dbReference type="EMBL" id="MDL5377543.1"/>
    </source>
</evidence>
<dbReference type="EMBL" id="JASWER010000008">
    <property type="protein sequence ID" value="MDL5377543.1"/>
    <property type="molecule type" value="Genomic_DNA"/>
</dbReference>
<dbReference type="RefSeq" id="WP_251132347.1">
    <property type="nucleotide sequence ID" value="NZ_CP183077.1"/>
</dbReference>
<feature type="domain" description="N-acetyltransferase" evidence="2">
    <location>
        <begin position="1"/>
        <end position="185"/>
    </location>
</feature>
<dbReference type="PANTHER" id="PTHR13947">
    <property type="entry name" value="GNAT FAMILY N-ACETYLTRANSFERASE"/>
    <property type="match status" value="1"/>
</dbReference>
<keyword evidence="1" id="KW-0808">Transferase</keyword>
<reference evidence="3 4" key="1">
    <citation type="submission" date="2023-06" db="EMBL/GenBank/DDBJ databases">
        <title>Influencing factors and mechanism of Cr(VI) reduction by facultative anaerobic Exiguobacterium sp. PY14.</title>
        <authorList>
            <person name="Zou L."/>
        </authorList>
    </citation>
    <scope>NUCLEOTIDE SEQUENCE [LARGE SCALE GENOMIC DNA]</scope>
    <source>
        <strain evidence="3 4">PY14</strain>
    </source>
</reference>
<organism evidence="3 4">
    <name type="scientific">Exiguobacterium mexicanum</name>
    <dbReference type="NCBI Taxonomy" id="340146"/>
    <lineage>
        <taxon>Bacteria</taxon>
        <taxon>Bacillati</taxon>
        <taxon>Bacillota</taxon>
        <taxon>Bacilli</taxon>
        <taxon>Bacillales</taxon>
        <taxon>Bacillales Family XII. Incertae Sedis</taxon>
        <taxon>Exiguobacterium</taxon>
    </lineage>
</organism>
<name>A0ABT7MQS5_9BACL</name>
<sequence>MNIRKATPDDQLQIAPLVYTAIHEIAYSLTGTSDQEHVLDRLAMWIGQPGNRLSYENIWVAESDATIAGILIAYHGEQAAMLDEPIKAWLRTNGQSGELDVETEGDVLYIDSVAVDATFGGRGIGTGLIQQAIAHARAMNIPRVTLNVDQTNPAAGRLYERLGFMKEKEIEISGGRFDYMTFTVSENA</sequence>
<evidence type="ECO:0000256" key="1">
    <source>
        <dbReference type="ARBA" id="ARBA00022679"/>
    </source>
</evidence>
<dbReference type="InterPro" id="IPR016181">
    <property type="entry name" value="Acyl_CoA_acyltransferase"/>
</dbReference>
<evidence type="ECO:0000313" key="4">
    <source>
        <dbReference type="Proteomes" id="UP001230807"/>
    </source>
</evidence>
<dbReference type="Proteomes" id="UP001230807">
    <property type="component" value="Unassembled WGS sequence"/>
</dbReference>
<dbReference type="PROSITE" id="PS51186">
    <property type="entry name" value="GNAT"/>
    <property type="match status" value="1"/>
</dbReference>
<dbReference type="SUPFAM" id="SSF55729">
    <property type="entry name" value="Acyl-CoA N-acyltransferases (Nat)"/>
    <property type="match status" value="1"/>
</dbReference>
<dbReference type="InterPro" id="IPR050769">
    <property type="entry name" value="NAT_camello-type"/>
</dbReference>
<dbReference type="InterPro" id="IPR000182">
    <property type="entry name" value="GNAT_dom"/>
</dbReference>
<proteinExistence type="predicted"/>
<dbReference type="Pfam" id="PF00583">
    <property type="entry name" value="Acetyltransf_1"/>
    <property type="match status" value="1"/>
</dbReference>
<accession>A0ABT7MQS5</accession>
<comment type="caution">
    <text evidence="3">The sequence shown here is derived from an EMBL/GenBank/DDBJ whole genome shotgun (WGS) entry which is preliminary data.</text>
</comment>
<dbReference type="Gene3D" id="3.40.630.30">
    <property type="match status" value="1"/>
</dbReference>
<keyword evidence="4" id="KW-1185">Reference proteome</keyword>
<protein>
    <submittedName>
        <fullName evidence="3">GNAT family N-acetyltransferase</fullName>
    </submittedName>
</protein>
<gene>
    <name evidence="3" type="ORF">QR695_11055</name>
</gene>
<dbReference type="PANTHER" id="PTHR13947:SF37">
    <property type="entry name" value="LD18367P"/>
    <property type="match status" value="1"/>
</dbReference>
<dbReference type="CDD" id="cd04301">
    <property type="entry name" value="NAT_SF"/>
    <property type="match status" value="1"/>
</dbReference>